<gene>
    <name evidence="2" type="ORF">R1flu_010560</name>
</gene>
<name>A0ABD1Z5B3_9MARC</name>
<feature type="compositionally biased region" description="Basic and acidic residues" evidence="1">
    <location>
        <begin position="1"/>
        <end position="10"/>
    </location>
</feature>
<sequence>MERRTSELRRCKGLGNENPQNTHDRACEWPGRARSAIHANEWEGSLTLPEKDSLVENVKLMWKGRHVVEGKHTNNADERHMVKRPRTTAAEGATKHRANGNLKRGQNYKAGNIELEAPGAKPRARSSVEQE</sequence>
<proteinExistence type="predicted"/>
<dbReference type="Proteomes" id="UP001605036">
    <property type="component" value="Unassembled WGS sequence"/>
</dbReference>
<feature type="region of interest" description="Disordered" evidence="1">
    <location>
        <begin position="85"/>
        <end position="131"/>
    </location>
</feature>
<keyword evidence="3" id="KW-1185">Reference proteome</keyword>
<dbReference type="EMBL" id="JBHFFA010000002">
    <property type="protein sequence ID" value="KAL2642973.1"/>
    <property type="molecule type" value="Genomic_DNA"/>
</dbReference>
<evidence type="ECO:0000313" key="3">
    <source>
        <dbReference type="Proteomes" id="UP001605036"/>
    </source>
</evidence>
<evidence type="ECO:0000256" key="1">
    <source>
        <dbReference type="SAM" id="MobiDB-lite"/>
    </source>
</evidence>
<accession>A0ABD1Z5B3</accession>
<reference evidence="2 3" key="1">
    <citation type="submission" date="2024-09" db="EMBL/GenBank/DDBJ databases">
        <title>Chromosome-scale assembly of Riccia fluitans.</title>
        <authorList>
            <person name="Paukszto L."/>
            <person name="Sawicki J."/>
            <person name="Karawczyk K."/>
            <person name="Piernik-Szablinska J."/>
            <person name="Szczecinska M."/>
            <person name="Mazdziarz M."/>
        </authorList>
    </citation>
    <scope>NUCLEOTIDE SEQUENCE [LARGE SCALE GENOMIC DNA]</scope>
    <source>
        <strain evidence="2">Rf_01</strain>
        <tissue evidence="2">Aerial parts of the thallus</tissue>
    </source>
</reference>
<protein>
    <submittedName>
        <fullName evidence="2">Uncharacterized protein</fullName>
    </submittedName>
</protein>
<evidence type="ECO:0000313" key="2">
    <source>
        <dbReference type="EMBL" id="KAL2642973.1"/>
    </source>
</evidence>
<comment type="caution">
    <text evidence="2">The sequence shown here is derived from an EMBL/GenBank/DDBJ whole genome shotgun (WGS) entry which is preliminary data.</text>
</comment>
<feature type="region of interest" description="Disordered" evidence="1">
    <location>
        <begin position="1"/>
        <end position="26"/>
    </location>
</feature>
<dbReference type="AlphaFoldDB" id="A0ABD1Z5B3"/>
<organism evidence="2 3">
    <name type="scientific">Riccia fluitans</name>
    <dbReference type="NCBI Taxonomy" id="41844"/>
    <lineage>
        <taxon>Eukaryota</taxon>
        <taxon>Viridiplantae</taxon>
        <taxon>Streptophyta</taxon>
        <taxon>Embryophyta</taxon>
        <taxon>Marchantiophyta</taxon>
        <taxon>Marchantiopsida</taxon>
        <taxon>Marchantiidae</taxon>
        <taxon>Marchantiales</taxon>
        <taxon>Ricciaceae</taxon>
        <taxon>Riccia</taxon>
    </lineage>
</organism>